<dbReference type="OrthoDB" id="2109241at2759"/>
<feature type="region of interest" description="Disordered" evidence="1">
    <location>
        <begin position="107"/>
        <end position="152"/>
    </location>
</feature>
<gene>
    <name evidence="2" type="ORF">LOTGIDRAFT_239014</name>
</gene>
<dbReference type="RefSeq" id="XP_009050747.1">
    <property type="nucleotide sequence ID" value="XM_009052499.1"/>
</dbReference>
<dbReference type="OMA" id="LANNNCM"/>
<feature type="compositionally biased region" description="Polar residues" evidence="1">
    <location>
        <begin position="142"/>
        <end position="152"/>
    </location>
</feature>
<proteinExistence type="predicted"/>
<dbReference type="STRING" id="225164.V4AY83"/>
<dbReference type="Proteomes" id="UP000030746">
    <property type="component" value="Unassembled WGS sequence"/>
</dbReference>
<protein>
    <submittedName>
        <fullName evidence="2">Uncharacterized protein</fullName>
    </submittedName>
</protein>
<evidence type="ECO:0000313" key="2">
    <source>
        <dbReference type="EMBL" id="ESO98571.1"/>
    </source>
</evidence>
<accession>V4AY83</accession>
<dbReference type="InterPro" id="IPR039471">
    <property type="entry name" value="CXorf65-like"/>
</dbReference>
<name>V4AY83_LOTGI</name>
<dbReference type="EMBL" id="KB201239">
    <property type="protein sequence ID" value="ESO98571.1"/>
    <property type="molecule type" value="Genomic_DNA"/>
</dbReference>
<dbReference type="HOGENOM" id="CLU_1724376_0_0_1"/>
<evidence type="ECO:0000313" key="3">
    <source>
        <dbReference type="Proteomes" id="UP000030746"/>
    </source>
</evidence>
<dbReference type="CTD" id="20250930"/>
<reference evidence="2 3" key="1">
    <citation type="journal article" date="2013" name="Nature">
        <title>Insights into bilaterian evolution from three spiralian genomes.</title>
        <authorList>
            <person name="Simakov O."/>
            <person name="Marletaz F."/>
            <person name="Cho S.J."/>
            <person name="Edsinger-Gonzales E."/>
            <person name="Havlak P."/>
            <person name="Hellsten U."/>
            <person name="Kuo D.H."/>
            <person name="Larsson T."/>
            <person name="Lv J."/>
            <person name="Arendt D."/>
            <person name="Savage R."/>
            <person name="Osoegawa K."/>
            <person name="de Jong P."/>
            <person name="Grimwood J."/>
            <person name="Chapman J.A."/>
            <person name="Shapiro H."/>
            <person name="Aerts A."/>
            <person name="Otillar R.P."/>
            <person name="Terry A.Y."/>
            <person name="Boore J.L."/>
            <person name="Grigoriev I.V."/>
            <person name="Lindberg D.R."/>
            <person name="Seaver E.C."/>
            <person name="Weisblat D.A."/>
            <person name="Putnam N.H."/>
            <person name="Rokhsar D.S."/>
        </authorList>
    </citation>
    <scope>NUCLEOTIDE SEQUENCE [LARGE SCALE GENOMIC DNA]</scope>
</reference>
<dbReference type="KEGG" id="lgi:LOTGIDRAFT_239014"/>
<sequence length="152" mass="17338">MLISLLYGDSQCLLLNGNCSCRNFVDYIKAECKFEFEGTLDICDENGTLLHLPNKPTMENLAHLLIPRAIYIPVVLETKRVNDKTVKNFSPLLNDWQKKYPVLEKKLKHQVEKGKRPAESPPKSKKDRMRPDGSSPGESPKRASSNRLSRKK</sequence>
<keyword evidence="3" id="KW-1185">Reference proteome</keyword>
<feature type="compositionally biased region" description="Basic and acidic residues" evidence="1">
    <location>
        <begin position="107"/>
        <end position="124"/>
    </location>
</feature>
<dbReference type="Pfam" id="PF15874">
    <property type="entry name" value="Il2rg"/>
    <property type="match status" value="1"/>
</dbReference>
<dbReference type="PANTHER" id="PTHR33887:SF4">
    <property type="entry name" value="AB2-183"/>
    <property type="match status" value="1"/>
</dbReference>
<evidence type="ECO:0000256" key="1">
    <source>
        <dbReference type="SAM" id="MobiDB-lite"/>
    </source>
</evidence>
<dbReference type="GeneID" id="20250930"/>
<dbReference type="AlphaFoldDB" id="V4AY83"/>
<organism evidence="2 3">
    <name type="scientific">Lottia gigantea</name>
    <name type="common">Giant owl limpet</name>
    <dbReference type="NCBI Taxonomy" id="225164"/>
    <lineage>
        <taxon>Eukaryota</taxon>
        <taxon>Metazoa</taxon>
        <taxon>Spiralia</taxon>
        <taxon>Lophotrochozoa</taxon>
        <taxon>Mollusca</taxon>
        <taxon>Gastropoda</taxon>
        <taxon>Patellogastropoda</taxon>
        <taxon>Lottioidea</taxon>
        <taxon>Lottiidae</taxon>
        <taxon>Lottia</taxon>
    </lineage>
</organism>
<dbReference type="PANTHER" id="PTHR33887">
    <property type="entry name" value="PB1 DOMAIN-CONTAINING PROTEIN"/>
    <property type="match status" value="1"/>
</dbReference>